<feature type="compositionally biased region" description="Low complexity" evidence="1">
    <location>
        <begin position="114"/>
        <end position="130"/>
    </location>
</feature>
<dbReference type="PROSITE" id="PS50096">
    <property type="entry name" value="IQ"/>
    <property type="match status" value="8"/>
</dbReference>
<dbReference type="SMART" id="SM00033">
    <property type="entry name" value="CH"/>
    <property type="match status" value="1"/>
</dbReference>
<dbReference type="InterPro" id="IPR000048">
    <property type="entry name" value="IQ_motif_EF-hand-BS"/>
</dbReference>
<feature type="compositionally biased region" description="Polar residues" evidence="1">
    <location>
        <begin position="95"/>
        <end position="104"/>
    </location>
</feature>
<dbReference type="Pfam" id="PF00612">
    <property type="entry name" value="IQ"/>
    <property type="match status" value="1"/>
</dbReference>
<dbReference type="EMBL" id="CABVLU010000003">
    <property type="protein sequence ID" value="VVT55287.1"/>
    <property type="molecule type" value="Genomic_DNA"/>
</dbReference>
<organism evidence="4 5">
    <name type="scientific">Magnusiomyces paraingens</name>
    <dbReference type="NCBI Taxonomy" id="2606893"/>
    <lineage>
        <taxon>Eukaryota</taxon>
        <taxon>Fungi</taxon>
        <taxon>Dikarya</taxon>
        <taxon>Ascomycota</taxon>
        <taxon>Saccharomycotina</taxon>
        <taxon>Dipodascomycetes</taxon>
        <taxon>Dipodascales</taxon>
        <taxon>Dipodascaceae</taxon>
        <taxon>Magnusiomyces</taxon>
    </lineage>
</organism>
<dbReference type="PROSITE" id="PS50018">
    <property type="entry name" value="RAS_GTPASE_ACTIV_2"/>
    <property type="match status" value="1"/>
</dbReference>
<protein>
    <recommendedName>
        <fullName evidence="6">Ras-GAP domain-containing protein</fullName>
    </recommendedName>
</protein>
<evidence type="ECO:0000259" key="3">
    <source>
        <dbReference type="PROSITE" id="PS50021"/>
    </source>
</evidence>
<dbReference type="SUPFAM" id="SSF143885">
    <property type="entry name" value="RGC domain-like"/>
    <property type="match status" value="1"/>
</dbReference>
<sequence length="1731" mass="196576">MDPNHSPYRAPLATSRNSAYVPKSPTRKPIHARSSSLEKENLYDASSTSPTTKPVARQLPQVPPPPPPNDNNILHAPSYTSYQYDYDDSANFSFSSQVTPTSSPRKGGAGMFGSSFSNTSPSRLSPSRLSPSRSVAQLVEGEDLTLLRKSANPHLRNLAYSASKDSLLHLPGVTEDQEDVTGMMGRLRLQKTEDPVSHVASRNWMDNQRKYIQAYEYLCHIGEAKEWIEACIDDEIPSIIKLEESLRDGVILARLTRQFAPHLVRRIFENPKLQYRHTDNINCFFNFLDEIGMPDLFTFELTDLYDKKNIPKVIYCVHALGYLLSNEGLAPPIGNLVGKLEFTEEEIKDTSKGLVASGLKLPNFSSVGAHFEAEPEPEPEMSEEEQILYELTQCESDIAELQAISRGALLRLSIYTDKYILSHSVAQLTKLQAIARGIALRKKFQARARTVDNAGKSLVPLQAIVRGNQLRSDLVQFRKALARQEPSIIKLQSAIRAAPARNFRTTATIDLKKNTGAPMIKLQSAIRGKLLRRNVSQFRREMFSTPALEPIVGLQALARGKLARHNRAERQMELRWCAQDMSSFQAKIRGKLARLQLSQELNKIHNSEPWVYAFQACVRGAILRRRFHAHFNEASSHRIIQLATVLQTAGRAHLVRKAIENRKLSLVRFRGEVIAHQSNIRGALLRRSVASFSRDLEAEQSSVAFFQSAARAMLLRKSLNKFMNKLDTFAPAFTMLQAAIRARGVHFQHCDLSLRIHDTAPDSVELQTIIRGNASRAKFNAIKSTLQKETPQIIAIQSMFRGGLLRQDFADFIRTLDIHSPAIVRLQSKFRGIMTRFNHALLLDEFDCAEDSIVAMQSLLRGVNVRKAHAERIKHFQKNLDKIIKIQSFVRAKKQGDSYKSLLSSANPPLATVKNFVHLLNDSDLDFEQEVQLEQSRKQVMDEIQHNEQLEQFITQLDVKIALLLKNKITIDEVVRHRNRGYSAALSVTTPADMFDLKALNKSSRKRLELYQGLFYILQTQPIYLARVFRKQQSTVVSEKEAKELESMTVAMFGGVSSPKPREEYFLLKLIARSINDEVTEAQTIKSVQRGNFMWWKLLAALNRGPRERKTLRQLLYASVTGVVSRADDELDLESDPLVIYRKSISEEEIRTGQLSQRNPNISVNEAIHDPDTRAAYISNMQKLRELTGDFLNTVAENIDMLPYHIRYAARQLYDACKSAFPEEAKVEDRLLSLVGHVVFNLYLNPAIVAADNYGIINAALTPNQTRNLTEITKMLVQVSLLKPFSKEDVYLQPLNDFVKESAVKMRIVFKKVIAVEELAQHFQYSVYDDLTSHGRPTLYLKTSDIFAIHSMVCRELDDMAPETDDPLRAVIAELGALPNDASEILNIAKFTEIKLELNPSYCRIADPDADVNALLVATKRCLIYVLRVQSGKNLVDILVSPVEDEHEEKYKALLKEENEARERKRQKKEKNPYLPQQEEEEEEPLPDVYSNEAGLGDLAALSYRELKRLTLERVLELESFGKVERSDNYQALLNSIAVDIKSKRDRRAVRAREMEDARHTLEALSDKEKYLQKKLEAYNDYIEQAMLTLQTKKGSKRRAVLPFSKQYFHMRDLQKSGRVPKFGSYKYSAATMLDRGILVELRGYSEKQYDKLTLTWSSDDVGVFKVEAAFGAVALPGAVAELTLDELLSQQYNNRQYLTLFDNMMTLNTNLTLHFIFKKFYGEGQSILNF</sequence>
<dbReference type="Proteomes" id="UP000398389">
    <property type="component" value="Unassembled WGS sequence"/>
</dbReference>
<accession>A0A5E8C0F7</accession>
<dbReference type="Pfam" id="PF00616">
    <property type="entry name" value="RasGAP"/>
    <property type="match status" value="1"/>
</dbReference>
<dbReference type="InterPro" id="IPR008936">
    <property type="entry name" value="Rho_GTPase_activation_prot"/>
</dbReference>
<evidence type="ECO:0000313" key="4">
    <source>
        <dbReference type="EMBL" id="VVT55287.1"/>
    </source>
</evidence>
<evidence type="ECO:0000256" key="1">
    <source>
        <dbReference type="SAM" id="MobiDB-lite"/>
    </source>
</evidence>
<dbReference type="OrthoDB" id="775356at2759"/>
<evidence type="ECO:0008006" key="6">
    <source>
        <dbReference type="Google" id="ProtNLM"/>
    </source>
</evidence>
<dbReference type="PANTHER" id="PTHR14149">
    <property type="entry name" value="RAS GTPASE-ACTIVATING PROTEIN WITH IQ MOTIF"/>
    <property type="match status" value="1"/>
</dbReference>
<dbReference type="SUPFAM" id="SSF48350">
    <property type="entry name" value="GTPase activation domain, GAP"/>
    <property type="match status" value="1"/>
</dbReference>
<reference evidence="4 5" key="1">
    <citation type="submission" date="2019-09" db="EMBL/GenBank/DDBJ databases">
        <authorList>
            <person name="Brejova B."/>
        </authorList>
    </citation>
    <scope>NUCLEOTIDE SEQUENCE [LARGE SCALE GENOMIC DNA]</scope>
</reference>
<dbReference type="InterPro" id="IPR001715">
    <property type="entry name" value="CH_dom"/>
</dbReference>
<dbReference type="GO" id="GO:0051015">
    <property type="term" value="F:actin filament binding"/>
    <property type="evidence" value="ECO:0007669"/>
    <property type="project" value="TreeGrafter"/>
</dbReference>
<dbReference type="RefSeq" id="XP_031855127.1">
    <property type="nucleotide sequence ID" value="XM_031999236.1"/>
</dbReference>
<dbReference type="Pfam" id="PF03836">
    <property type="entry name" value="RasGAP_C"/>
    <property type="match status" value="1"/>
</dbReference>
<dbReference type="SUPFAM" id="SSF47576">
    <property type="entry name" value="Calponin-homology domain, CH-domain"/>
    <property type="match status" value="1"/>
</dbReference>
<gene>
    <name evidence="4" type="ORF">SAPINGB_P004521</name>
</gene>
<feature type="region of interest" description="Disordered" evidence="1">
    <location>
        <begin position="1460"/>
        <end position="1490"/>
    </location>
</feature>
<dbReference type="GO" id="GO:0005516">
    <property type="term" value="F:calmodulin binding"/>
    <property type="evidence" value="ECO:0007669"/>
    <property type="project" value="TreeGrafter"/>
</dbReference>
<dbReference type="GO" id="GO:0110085">
    <property type="term" value="C:mitotic actomyosin contractile ring"/>
    <property type="evidence" value="ECO:0007669"/>
    <property type="project" value="TreeGrafter"/>
</dbReference>
<dbReference type="Gene3D" id="1.10.418.10">
    <property type="entry name" value="Calponin-like domain"/>
    <property type="match status" value="1"/>
</dbReference>
<feature type="region of interest" description="Disordered" evidence="1">
    <location>
        <begin position="95"/>
        <end position="130"/>
    </location>
</feature>
<dbReference type="PANTHER" id="PTHR14149:SF14">
    <property type="entry name" value="CALPONIN-HOMOLOGY (CH) DOMAIN-CONTAINING PROTEIN"/>
    <property type="match status" value="1"/>
</dbReference>
<dbReference type="SMART" id="SM00323">
    <property type="entry name" value="RasGAP"/>
    <property type="match status" value="1"/>
</dbReference>
<feature type="domain" description="Calponin-homology (CH)" evidence="3">
    <location>
        <begin position="218"/>
        <end position="324"/>
    </location>
</feature>
<feature type="domain" description="Ras-GAP" evidence="2">
    <location>
        <begin position="1062"/>
        <end position="1281"/>
    </location>
</feature>
<dbReference type="InterPro" id="IPR036872">
    <property type="entry name" value="CH_dom_sf"/>
</dbReference>
<dbReference type="GO" id="GO:0005096">
    <property type="term" value="F:GTPase activator activity"/>
    <property type="evidence" value="ECO:0007669"/>
    <property type="project" value="TreeGrafter"/>
</dbReference>
<feature type="region of interest" description="Disordered" evidence="1">
    <location>
        <begin position="1"/>
        <end position="76"/>
    </location>
</feature>
<dbReference type="Gene3D" id="1.10.506.10">
    <property type="entry name" value="GTPase Activation - p120gap, domain 1"/>
    <property type="match status" value="1"/>
</dbReference>
<keyword evidence="5" id="KW-1185">Reference proteome</keyword>
<dbReference type="PROSITE" id="PS50021">
    <property type="entry name" value="CH"/>
    <property type="match status" value="1"/>
</dbReference>
<name>A0A5E8C0F7_9ASCO</name>
<dbReference type="GeneID" id="43583336"/>
<dbReference type="InterPro" id="IPR001936">
    <property type="entry name" value="RasGAP_dom"/>
</dbReference>
<dbReference type="GO" id="GO:1903479">
    <property type="term" value="P:mitotic actomyosin contractile ring assembly actin filament organization"/>
    <property type="evidence" value="ECO:0007669"/>
    <property type="project" value="TreeGrafter"/>
</dbReference>
<evidence type="ECO:0000313" key="5">
    <source>
        <dbReference type="Proteomes" id="UP000398389"/>
    </source>
</evidence>
<dbReference type="InterPro" id="IPR000593">
    <property type="entry name" value="RasGAP_C"/>
</dbReference>
<dbReference type="CDD" id="cd21206">
    <property type="entry name" value="CH_IQGAP"/>
    <property type="match status" value="1"/>
</dbReference>
<evidence type="ECO:0000259" key="2">
    <source>
        <dbReference type="PROSITE" id="PS50018"/>
    </source>
</evidence>
<dbReference type="Pfam" id="PF00307">
    <property type="entry name" value="CH"/>
    <property type="match status" value="1"/>
</dbReference>
<dbReference type="SMART" id="SM00015">
    <property type="entry name" value="IQ"/>
    <property type="match status" value="9"/>
</dbReference>
<proteinExistence type="predicted"/>